<accession>A0A645D1Z9</accession>
<sequence>MPGQVQLSPMNIGNMLTDPVEILLRSLERETWKPLQVLQSQHRLDQVTIWASASISISKGIEQSLNIPELLSIYMPALIQLLGTNLTVVSITHVRKNACAILALPPEIGEGEGITLRIGTKQLLGAEAFHPCLDKQLRKACRKPEGVRKPAEGCDAAGLLCKPLLALDQLLGKAFGIGKVRVAFHPESTLCDDAFFANQIHDFAVNRRVMGFQQFNQRGLAE</sequence>
<evidence type="ECO:0000313" key="1">
    <source>
        <dbReference type="EMBL" id="MPM83177.1"/>
    </source>
</evidence>
<protein>
    <submittedName>
        <fullName evidence="1">Uncharacterized protein</fullName>
    </submittedName>
</protein>
<name>A0A645D1Z9_9ZZZZ</name>
<dbReference type="EMBL" id="VSSQ01032041">
    <property type="protein sequence ID" value="MPM83177.1"/>
    <property type="molecule type" value="Genomic_DNA"/>
</dbReference>
<dbReference type="AlphaFoldDB" id="A0A645D1Z9"/>
<reference evidence="1" key="1">
    <citation type="submission" date="2019-08" db="EMBL/GenBank/DDBJ databases">
        <authorList>
            <person name="Kucharzyk K."/>
            <person name="Murdoch R.W."/>
            <person name="Higgins S."/>
            <person name="Loffler F."/>
        </authorList>
    </citation>
    <scope>NUCLEOTIDE SEQUENCE</scope>
</reference>
<gene>
    <name evidence="1" type="ORF">SDC9_130240</name>
</gene>
<comment type="caution">
    <text evidence="1">The sequence shown here is derived from an EMBL/GenBank/DDBJ whole genome shotgun (WGS) entry which is preliminary data.</text>
</comment>
<proteinExistence type="predicted"/>
<organism evidence="1">
    <name type="scientific">bioreactor metagenome</name>
    <dbReference type="NCBI Taxonomy" id="1076179"/>
    <lineage>
        <taxon>unclassified sequences</taxon>
        <taxon>metagenomes</taxon>
        <taxon>ecological metagenomes</taxon>
    </lineage>
</organism>